<keyword evidence="5" id="KW-1185">Reference proteome</keyword>
<gene>
    <name evidence="4" type="ORF">SAMN05443507_10570</name>
</gene>
<keyword evidence="1" id="KW-0472">Membrane</keyword>
<accession>A0A1M6N3S4</accession>
<dbReference type="Pfam" id="PF13472">
    <property type="entry name" value="Lipase_GDSL_2"/>
    <property type="match status" value="1"/>
</dbReference>
<feature type="domain" description="SGNH hydrolase-type esterase" evidence="3">
    <location>
        <begin position="42"/>
        <end position="250"/>
    </location>
</feature>
<organism evidence="4 5">
    <name type="scientific">Alicyclobacillus tolerans</name>
    <dbReference type="NCBI Taxonomy" id="90970"/>
    <lineage>
        <taxon>Bacteria</taxon>
        <taxon>Bacillati</taxon>
        <taxon>Bacillota</taxon>
        <taxon>Bacilli</taxon>
        <taxon>Bacillales</taxon>
        <taxon>Alicyclobacillaceae</taxon>
        <taxon>Alicyclobacillus</taxon>
    </lineage>
</organism>
<dbReference type="STRING" id="1830138.SAMN05443507_10570"/>
<dbReference type="SUPFAM" id="SSF52266">
    <property type="entry name" value="SGNH hydrolase"/>
    <property type="match status" value="1"/>
</dbReference>
<dbReference type="Proteomes" id="UP000184016">
    <property type="component" value="Unassembled WGS sequence"/>
</dbReference>
<evidence type="ECO:0000313" key="5">
    <source>
        <dbReference type="Proteomes" id="UP000184016"/>
    </source>
</evidence>
<name>A0A1M6N3S4_9BACL</name>
<dbReference type="EMBL" id="FRAF01000005">
    <property type="protein sequence ID" value="SHJ90302.1"/>
    <property type="molecule type" value="Genomic_DNA"/>
</dbReference>
<proteinExistence type="predicted"/>
<evidence type="ECO:0000256" key="2">
    <source>
        <dbReference type="SAM" id="SignalP"/>
    </source>
</evidence>
<keyword evidence="2" id="KW-0732">Signal</keyword>
<feature type="transmembrane region" description="Helical" evidence="1">
    <location>
        <begin position="422"/>
        <end position="439"/>
    </location>
</feature>
<sequence>MKGKHTTRLIAGAVGAAGLVALLSAPTVMAATQAPMEGTLVALGDSITFGYNLPDTAGNTTPSVEAFPDWMAKQYHLSVTNLGVPGWTSKDLLLNLQQPDISSSIQHASLITLDIGSNDLLHFAARYNLLQDASTVATTYGLQLTPSEMQSGMQLVDQFKENLQATLAAIRKESQAPIILYTLYNPFPSGSPLHQVTNQFQGMMDDIIRQEAASFPKVVVAHAHSAFAGHQLEYVDLYLHDVHPTLQGQEVLAQVGESALAEAHLSPLSIPVTSSVSADAQMKPSGSVVTGQLGALKYTVSALAGAVSSKSEVLFVSLPPSQVQGMIPAGDRVVTSFSLNFSANTSLKAPLSVQLQFPSLQTGDELVQKTPGGWQSVQTASFQPGSVKFSVSTPGEYVVLSPVIQTVSATKPVTGVPVLPEAAMALAFLGFGAGVLRIARRR</sequence>
<dbReference type="AlphaFoldDB" id="A0A1M6N3S4"/>
<reference evidence="5" key="1">
    <citation type="submission" date="2016-11" db="EMBL/GenBank/DDBJ databases">
        <authorList>
            <person name="Varghese N."/>
            <person name="Submissions S."/>
        </authorList>
    </citation>
    <scope>NUCLEOTIDE SEQUENCE [LARGE SCALE GENOMIC DNA]</scope>
    <source>
        <strain evidence="5">USBA-503</strain>
    </source>
</reference>
<keyword evidence="1" id="KW-1133">Transmembrane helix</keyword>
<dbReference type="Gene3D" id="3.40.50.1110">
    <property type="entry name" value="SGNH hydrolase"/>
    <property type="match status" value="1"/>
</dbReference>
<evidence type="ECO:0000256" key="1">
    <source>
        <dbReference type="SAM" id="Phobius"/>
    </source>
</evidence>
<feature type="chain" id="PRO_5012567846" evidence="2">
    <location>
        <begin position="31"/>
        <end position="442"/>
    </location>
</feature>
<keyword evidence="1" id="KW-0812">Transmembrane</keyword>
<feature type="signal peptide" evidence="2">
    <location>
        <begin position="1"/>
        <end position="30"/>
    </location>
</feature>
<dbReference type="CDD" id="cd00229">
    <property type="entry name" value="SGNH_hydrolase"/>
    <property type="match status" value="1"/>
</dbReference>
<evidence type="ECO:0000313" key="4">
    <source>
        <dbReference type="EMBL" id="SHJ90302.1"/>
    </source>
</evidence>
<dbReference type="InterPro" id="IPR036514">
    <property type="entry name" value="SGNH_hydro_sf"/>
</dbReference>
<dbReference type="InterPro" id="IPR013830">
    <property type="entry name" value="SGNH_hydro"/>
</dbReference>
<dbReference type="RefSeq" id="WP_165611944.1">
    <property type="nucleotide sequence ID" value="NZ_FRAF01000005.1"/>
</dbReference>
<evidence type="ECO:0000259" key="3">
    <source>
        <dbReference type="Pfam" id="PF13472"/>
    </source>
</evidence>
<protein>
    <submittedName>
        <fullName evidence="4">Lysophospholipase L1</fullName>
    </submittedName>
</protein>